<comment type="caution">
    <text evidence="2">The sequence shown here is derived from an EMBL/GenBank/DDBJ whole genome shotgun (WGS) entry which is preliminary data.</text>
</comment>
<proteinExistence type="predicted"/>
<organism evidence="2 3">
    <name type="scientific">Parthenolecanium corni</name>
    <dbReference type="NCBI Taxonomy" id="536013"/>
    <lineage>
        <taxon>Eukaryota</taxon>
        <taxon>Metazoa</taxon>
        <taxon>Ecdysozoa</taxon>
        <taxon>Arthropoda</taxon>
        <taxon>Hexapoda</taxon>
        <taxon>Insecta</taxon>
        <taxon>Pterygota</taxon>
        <taxon>Neoptera</taxon>
        <taxon>Paraneoptera</taxon>
        <taxon>Hemiptera</taxon>
        <taxon>Sternorrhyncha</taxon>
        <taxon>Coccoidea</taxon>
        <taxon>Coccidae</taxon>
        <taxon>Parthenolecanium</taxon>
    </lineage>
</organism>
<dbReference type="Proteomes" id="UP001367676">
    <property type="component" value="Unassembled WGS sequence"/>
</dbReference>
<feature type="compositionally biased region" description="Basic and acidic residues" evidence="1">
    <location>
        <begin position="330"/>
        <end position="346"/>
    </location>
</feature>
<keyword evidence="3" id="KW-1185">Reference proteome</keyword>
<accession>A0AAN9Y6D6</accession>
<name>A0AAN9Y6D6_9HEMI</name>
<feature type="compositionally biased region" description="Basic and acidic residues" evidence="1">
    <location>
        <begin position="1"/>
        <end position="19"/>
    </location>
</feature>
<gene>
    <name evidence="2" type="ORF">V9T40_001510</name>
</gene>
<evidence type="ECO:0000313" key="2">
    <source>
        <dbReference type="EMBL" id="KAK7595077.1"/>
    </source>
</evidence>
<feature type="compositionally biased region" description="Acidic residues" evidence="1">
    <location>
        <begin position="648"/>
        <end position="659"/>
    </location>
</feature>
<feature type="region of interest" description="Disordered" evidence="1">
    <location>
        <begin position="325"/>
        <end position="412"/>
    </location>
</feature>
<evidence type="ECO:0000313" key="3">
    <source>
        <dbReference type="Proteomes" id="UP001367676"/>
    </source>
</evidence>
<reference evidence="2 3" key="1">
    <citation type="submission" date="2024-03" db="EMBL/GenBank/DDBJ databases">
        <title>Adaptation during the transition from Ophiocordyceps entomopathogen to insect associate is accompanied by gene loss and intensified selection.</title>
        <authorList>
            <person name="Ward C.M."/>
            <person name="Onetto C.A."/>
            <person name="Borneman A.R."/>
        </authorList>
    </citation>
    <scope>NUCLEOTIDE SEQUENCE [LARGE SCALE GENOMIC DNA]</scope>
    <source>
        <strain evidence="2">AWRI1</strain>
        <tissue evidence="2">Single Adult Female</tissue>
    </source>
</reference>
<feature type="region of interest" description="Disordered" evidence="1">
    <location>
        <begin position="598"/>
        <end position="659"/>
    </location>
</feature>
<feature type="compositionally biased region" description="Acidic residues" evidence="1">
    <location>
        <begin position="354"/>
        <end position="370"/>
    </location>
</feature>
<evidence type="ECO:0000256" key="1">
    <source>
        <dbReference type="SAM" id="MobiDB-lite"/>
    </source>
</evidence>
<sequence length="659" mass="76124">MPETIKSEETGKSGDKDSKIISSPGKTNLTKPMPKDHEFEVIVAKFFEKNKKLKAMDKPMGQMTTEEKAKYSSLVEEIENDKYIIRKTSITEIQDLDPKSIAVWNHLQNENLQTSMTSLIESLRAETLQMRREQRQDFLEFKEAMTFKECLTKNPNLPKNTIEPINQYDDWTPKTEQNATQNVNIQNIVKRNLSPSNPKQINKYPLRNQALNKSNTSKNRHDPCMIENKKSSVKDKNVIIDKKNVNHKNISTSRQNYQYGAVSTGVLNQPITTYPQIPTQTPSGSVMNSVATDLEKHAPLSAHEIINQNIENTFTTPIKAASESGMNELKNQKERSFAELKQERESAQGIANEENQEDDTSDDEFEDDDNERFTTEQIDQNDYSQNREEDNQEDNNFQPESNINREHISPVKSEMSLVTDGLVNALNRMSRQSPYFQSMDPGKIKPWKFDDERAAPAFIEEFESVTDSITDTIQKASYFRKLFKIELFPRSQTMPRNSSYEELKNWFLKVAWSKSERKRRIAEIRKMTMESTKFSVVSQYIAYINAKLEQCQETPANRIHIIKKKLPLHMAIMSEPNWYSSPDKLINSLIALEKRNSTMEVGEQTKRQSKNTFPEKNERKTYIKNPVAMISENDKLSENENESSSLESGEDSENEERQL</sequence>
<feature type="region of interest" description="Disordered" evidence="1">
    <location>
        <begin position="1"/>
        <end position="34"/>
    </location>
</feature>
<dbReference type="EMBL" id="JBBCAQ010000019">
    <property type="protein sequence ID" value="KAK7595077.1"/>
    <property type="molecule type" value="Genomic_DNA"/>
</dbReference>
<dbReference type="AlphaFoldDB" id="A0AAN9Y6D6"/>
<protein>
    <submittedName>
        <fullName evidence="2">Uncharacterized protein</fullName>
    </submittedName>
</protein>